<organism evidence="1 2">
    <name type="scientific">Methanohalobium evestigatum (strain ATCC BAA-1072 / DSM 3721 / NBRC 107634 / OCM 161 / Z-7303)</name>
    <dbReference type="NCBI Taxonomy" id="644295"/>
    <lineage>
        <taxon>Archaea</taxon>
        <taxon>Methanobacteriati</taxon>
        <taxon>Methanobacteriota</taxon>
        <taxon>Stenosarchaea group</taxon>
        <taxon>Methanomicrobia</taxon>
        <taxon>Methanosarcinales</taxon>
        <taxon>Methanosarcinaceae</taxon>
        <taxon>Methanohalobium</taxon>
    </lineage>
</organism>
<dbReference type="HOGENOM" id="CLU_2784067_0_0_2"/>
<dbReference type="AlphaFoldDB" id="D7EC00"/>
<keyword evidence="1" id="KW-0614">Plasmid</keyword>
<dbReference type="EMBL" id="CP002070">
    <property type="protein sequence ID" value="ADI75122.1"/>
    <property type="molecule type" value="Genomic_DNA"/>
</dbReference>
<name>D7EC00_METEZ</name>
<protein>
    <submittedName>
        <fullName evidence="1">Uncharacterized protein</fullName>
    </submittedName>
</protein>
<proteinExistence type="predicted"/>
<dbReference type="OrthoDB" id="384034at2157"/>
<dbReference type="RefSeq" id="WP_013195687.1">
    <property type="nucleotide sequence ID" value="NC_014254.1"/>
</dbReference>
<reference evidence="1 2" key="1">
    <citation type="submission" date="2010-06" db="EMBL/GenBank/DDBJ databases">
        <title>Complete sequence plasmid of Methanohalobium evestigatum Z-7303.</title>
        <authorList>
            <consortium name="US DOE Joint Genome Institute"/>
            <person name="Lucas S."/>
            <person name="Copeland A."/>
            <person name="Lapidus A."/>
            <person name="Cheng J.-F."/>
            <person name="Bruce D."/>
            <person name="Goodwin L."/>
            <person name="Pitluck S."/>
            <person name="Saunders E."/>
            <person name="Detter J.C."/>
            <person name="Han C."/>
            <person name="Tapia R."/>
            <person name="Land M."/>
            <person name="Hauser L."/>
            <person name="Kyrpides N."/>
            <person name="Mikhailova N."/>
            <person name="Sieprawska-Lupa M."/>
            <person name="Whitman W.B."/>
            <person name="Anderson I."/>
            <person name="Woyke T."/>
        </authorList>
    </citation>
    <scope>NUCLEOTIDE SEQUENCE [LARGE SCALE GENOMIC DNA]</scope>
    <source>
        <strain evidence="2">ATCC BAA-1072 / DSM 3721 / NBRC 107634 / OCM 161 / Z-7303</strain>
        <plasmid evidence="2">Plasmid pMETEV01</plasmid>
    </source>
</reference>
<gene>
    <name evidence="1" type="ordered locus">Metev_2310</name>
</gene>
<evidence type="ECO:0000313" key="2">
    <source>
        <dbReference type="Proteomes" id="UP000000391"/>
    </source>
</evidence>
<dbReference type="Proteomes" id="UP000000391">
    <property type="component" value="Plasmid pMETEV01"/>
</dbReference>
<dbReference type="GeneID" id="9347967"/>
<evidence type="ECO:0000313" key="1">
    <source>
        <dbReference type="EMBL" id="ADI75122.1"/>
    </source>
</evidence>
<dbReference type="KEGG" id="mev:Metev_2310"/>
<sequence>MIEETIDLNPIDLDEDLDVSSVDVEIEIDWDDLTEKILDLYTEGFDIDEIIQKLKSEESNYIKLNQLA</sequence>
<accession>D7EC00</accession>
<geneLocation type="plasmid" evidence="1 2">
    <name>pMETEV01</name>
</geneLocation>
<keyword evidence="2" id="KW-1185">Reference proteome</keyword>